<proteinExistence type="inferred from homology"/>
<evidence type="ECO:0000256" key="5">
    <source>
        <dbReference type="ARBA" id="ARBA00023136"/>
    </source>
</evidence>
<evidence type="ECO:0000256" key="3">
    <source>
        <dbReference type="ARBA" id="ARBA00022692"/>
    </source>
</evidence>
<feature type="transmembrane region" description="Helical" evidence="7">
    <location>
        <begin position="418"/>
        <end position="442"/>
    </location>
</feature>
<dbReference type="PANTHER" id="PTHR30572">
    <property type="entry name" value="MEMBRANE COMPONENT OF TRANSPORTER-RELATED"/>
    <property type="match status" value="1"/>
</dbReference>
<evidence type="ECO:0000259" key="9">
    <source>
        <dbReference type="Pfam" id="PF12704"/>
    </source>
</evidence>
<dbReference type="Pfam" id="PF12704">
    <property type="entry name" value="MacB_PCD"/>
    <property type="match status" value="2"/>
</dbReference>
<keyword evidence="5 7" id="KW-0472">Membrane</keyword>
<comment type="similarity">
    <text evidence="6">Belongs to the ABC-4 integral membrane protein family.</text>
</comment>
<keyword evidence="11" id="KW-1185">Reference proteome</keyword>
<gene>
    <name evidence="10" type="ORF">SAMN04488509_10444</name>
</gene>
<feature type="transmembrane region" description="Helical" evidence="7">
    <location>
        <begin position="329"/>
        <end position="351"/>
    </location>
</feature>
<feature type="transmembrane region" description="Helical" evidence="7">
    <location>
        <begin position="764"/>
        <end position="785"/>
    </location>
</feature>
<organism evidence="10 11">
    <name type="scientific">Aquimonas voraii</name>
    <dbReference type="NCBI Taxonomy" id="265719"/>
    <lineage>
        <taxon>Bacteria</taxon>
        <taxon>Pseudomonadati</taxon>
        <taxon>Pseudomonadota</taxon>
        <taxon>Gammaproteobacteria</taxon>
        <taxon>Lysobacterales</taxon>
        <taxon>Lysobacteraceae</taxon>
        <taxon>Aquimonas</taxon>
    </lineage>
</organism>
<evidence type="ECO:0000313" key="11">
    <source>
        <dbReference type="Proteomes" id="UP000199603"/>
    </source>
</evidence>
<keyword evidence="2" id="KW-1003">Cell membrane</keyword>
<feature type="domain" description="MacB-like periplasmic core" evidence="9">
    <location>
        <begin position="422"/>
        <end position="634"/>
    </location>
</feature>
<dbReference type="GO" id="GO:0022857">
    <property type="term" value="F:transmembrane transporter activity"/>
    <property type="evidence" value="ECO:0007669"/>
    <property type="project" value="TreeGrafter"/>
</dbReference>
<evidence type="ECO:0000313" key="10">
    <source>
        <dbReference type="EMBL" id="SDD59056.1"/>
    </source>
</evidence>
<reference evidence="10 11" key="1">
    <citation type="submission" date="2016-10" db="EMBL/GenBank/DDBJ databases">
        <authorList>
            <person name="de Groot N.N."/>
        </authorList>
    </citation>
    <scope>NUCLEOTIDE SEQUENCE [LARGE SCALE GENOMIC DNA]</scope>
    <source>
        <strain evidence="10 11">DSM 16957</strain>
    </source>
</reference>
<dbReference type="STRING" id="265719.SAMN04488509_10444"/>
<dbReference type="InterPro" id="IPR003838">
    <property type="entry name" value="ABC3_permease_C"/>
</dbReference>
<feature type="domain" description="MacB-like periplasmic core" evidence="9">
    <location>
        <begin position="32"/>
        <end position="240"/>
    </location>
</feature>
<dbReference type="InterPro" id="IPR025857">
    <property type="entry name" value="MacB_PCD"/>
</dbReference>
<dbReference type="InterPro" id="IPR050250">
    <property type="entry name" value="Macrolide_Exporter_MacB"/>
</dbReference>
<dbReference type="EMBL" id="FNAG01000004">
    <property type="protein sequence ID" value="SDD59056.1"/>
    <property type="molecule type" value="Genomic_DNA"/>
</dbReference>
<feature type="transmembrane region" description="Helical" evidence="7">
    <location>
        <begin position="723"/>
        <end position="744"/>
    </location>
</feature>
<evidence type="ECO:0000259" key="8">
    <source>
        <dbReference type="Pfam" id="PF02687"/>
    </source>
</evidence>
<feature type="transmembrane region" description="Helical" evidence="7">
    <location>
        <begin position="671"/>
        <end position="695"/>
    </location>
</feature>
<sequence length="799" mass="83908">MSRLAKMGYELAGVLRGLVRAPGFSLVAVWMLGTGIGLSVAMFSALQGMLLSSLPLREGASVVVLQAHNRAQGIDSAPFTAEEAEALSAGVPGFERIAYYWWYSVGVFDGEAARDLTTHMVGPGYFDALGVEPVLGRLPSDEDIRQDRPVALLSYAEWQRRFGGSTEALGQRLDVIDEAPLEVIGVLPADIGVFAGDTALWRPLSPRFLPEGEPRRNVRALMLLGRLLGSTTTQQADAALAARMAALARSAHETEWSASTRSLLDQLVGDLRGALWGAFALALLVLLIGASNLALMLDARRSARLREHAVRLALGASPSQLWRAGLIELVTLSTAAVAVGVLLAAAVIGLLRSVAEASLARSEQIQLDSGALLFATVLGLLLPGLVVMAGAVRGRALEAGAVRGAGRGLLAPAGAQRWLPTVAVALATVSLVSALGLANGLWRLQRIEPGYQTERVHVLQIFRVGQEAFVPFAERMLEALAAVPGVEQVALSSAVPLSNIGSAQAELRPAGRSDAAALQAGVRRVSAGYRNLLDIPLLGGRDFSPEDRRGSAPVILLSATAARRLFATENAVGRQVELPDGQGGWLRHEVVGVVADIRNEGVRNAPAPEVLVPFAQSPRMGMSFLVRSRSGGSEIDAQVRAALQALDPRQPVTDQFLLQERLADQLQPARVFSATVGLFAVLALLLAAAGVYAVASLQQRRRLPEYGLRLAVGARPAQLAGRALGEGLVICLVGVLVGAVASTLGFHLAELDALGIQAGLPLDALAVGAVLMVLVALAASAAPALRAARTPPTEVLRHV</sequence>
<dbReference type="Pfam" id="PF02687">
    <property type="entry name" value="FtsX"/>
    <property type="match status" value="2"/>
</dbReference>
<dbReference type="OrthoDB" id="6008773at2"/>
<evidence type="ECO:0000256" key="7">
    <source>
        <dbReference type="SAM" id="Phobius"/>
    </source>
</evidence>
<feature type="transmembrane region" description="Helical" evidence="7">
    <location>
        <begin position="371"/>
        <end position="392"/>
    </location>
</feature>
<dbReference type="GO" id="GO:0005886">
    <property type="term" value="C:plasma membrane"/>
    <property type="evidence" value="ECO:0007669"/>
    <property type="project" value="UniProtKB-SubCell"/>
</dbReference>
<accession>A0A1G6W1W8</accession>
<comment type="subcellular location">
    <subcellularLocation>
        <location evidence="1">Cell membrane</location>
        <topology evidence="1">Multi-pass membrane protein</topology>
    </subcellularLocation>
</comment>
<protein>
    <submittedName>
        <fullName evidence="10">Duplicated orphan permease</fullName>
    </submittedName>
</protein>
<evidence type="ECO:0000256" key="2">
    <source>
        <dbReference type="ARBA" id="ARBA00022475"/>
    </source>
</evidence>
<feature type="transmembrane region" description="Helical" evidence="7">
    <location>
        <begin position="274"/>
        <end position="297"/>
    </location>
</feature>
<feature type="domain" description="ABC3 transporter permease C-terminal" evidence="8">
    <location>
        <begin position="678"/>
        <end position="792"/>
    </location>
</feature>
<dbReference type="AlphaFoldDB" id="A0A1G6W1W8"/>
<feature type="domain" description="ABC3 transporter permease C-terminal" evidence="8">
    <location>
        <begin position="280"/>
        <end position="393"/>
    </location>
</feature>
<keyword evidence="4 7" id="KW-1133">Transmembrane helix</keyword>
<evidence type="ECO:0000256" key="6">
    <source>
        <dbReference type="ARBA" id="ARBA00038076"/>
    </source>
</evidence>
<dbReference type="RefSeq" id="WP_091241623.1">
    <property type="nucleotide sequence ID" value="NZ_FNAG01000004.1"/>
</dbReference>
<keyword evidence="3 7" id="KW-0812">Transmembrane</keyword>
<name>A0A1G6W1W8_9GAMM</name>
<dbReference type="PANTHER" id="PTHR30572:SF4">
    <property type="entry name" value="ABC TRANSPORTER PERMEASE YTRF"/>
    <property type="match status" value="1"/>
</dbReference>
<evidence type="ECO:0000256" key="1">
    <source>
        <dbReference type="ARBA" id="ARBA00004651"/>
    </source>
</evidence>
<dbReference type="Proteomes" id="UP000199603">
    <property type="component" value="Unassembled WGS sequence"/>
</dbReference>
<feature type="transmembrane region" description="Helical" evidence="7">
    <location>
        <begin position="21"/>
        <end position="46"/>
    </location>
</feature>
<evidence type="ECO:0000256" key="4">
    <source>
        <dbReference type="ARBA" id="ARBA00022989"/>
    </source>
</evidence>